<evidence type="ECO:0000313" key="3">
    <source>
        <dbReference type="Proteomes" id="UP000326340"/>
    </source>
</evidence>
<proteinExistence type="predicted"/>
<comment type="caution">
    <text evidence="2">The sequence shown here is derived from an EMBL/GenBank/DDBJ whole genome shotgun (WGS) entry which is preliminary data.</text>
</comment>
<reference evidence="2 3" key="1">
    <citation type="journal article" date="2019" name="Sci. Rep.">
        <title>Colletotrichum shisoi sp. nov., an anthracnose pathogen of Perilla frutescens in Japan: molecular phylogenetic, morphological and genomic evidence.</title>
        <authorList>
            <person name="Gan P."/>
            <person name="Tsushima A."/>
            <person name="Hiroyama R."/>
            <person name="Narusaka M."/>
            <person name="Takano Y."/>
            <person name="Narusaka Y."/>
            <person name="Kawaradani M."/>
            <person name="Damm U."/>
            <person name="Shirasu K."/>
        </authorList>
    </citation>
    <scope>NUCLEOTIDE SEQUENCE [LARGE SCALE GENOMIC DNA]</scope>
    <source>
        <strain evidence="2 3">PG-2018a</strain>
    </source>
</reference>
<evidence type="ECO:0000313" key="2">
    <source>
        <dbReference type="EMBL" id="TQN73255.1"/>
    </source>
</evidence>
<feature type="region of interest" description="Disordered" evidence="1">
    <location>
        <begin position="94"/>
        <end position="116"/>
    </location>
</feature>
<evidence type="ECO:0000256" key="1">
    <source>
        <dbReference type="SAM" id="MobiDB-lite"/>
    </source>
</evidence>
<dbReference type="EMBL" id="PUHP01000109">
    <property type="protein sequence ID" value="TQN73255.1"/>
    <property type="molecule type" value="Genomic_DNA"/>
</dbReference>
<accession>A0A5Q4C1P3</accession>
<name>A0A5Q4C1P3_9PEZI</name>
<organism evidence="2 3">
    <name type="scientific">Colletotrichum shisoi</name>
    <dbReference type="NCBI Taxonomy" id="2078593"/>
    <lineage>
        <taxon>Eukaryota</taxon>
        <taxon>Fungi</taxon>
        <taxon>Dikarya</taxon>
        <taxon>Ascomycota</taxon>
        <taxon>Pezizomycotina</taxon>
        <taxon>Sordariomycetes</taxon>
        <taxon>Hypocreomycetidae</taxon>
        <taxon>Glomerellales</taxon>
        <taxon>Glomerellaceae</taxon>
        <taxon>Colletotrichum</taxon>
        <taxon>Colletotrichum destructivum species complex</taxon>
    </lineage>
</organism>
<feature type="compositionally biased region" description="Low complexity" evidence="1">
    <location>
        <begin position="100"/>
        <end position="110"/>
    </location>
</feature>
<gene>
    <name evidence="2" type="ORF">CSHISOI_02237</name>
</gene>
<dbReference type="OrthoDB" id="5209965at2759"/>
<feature type="region of interest" description="Disordered" evidence="1">
    <location>
        <begin position="281"/>
        <end position="309"/>
    </location>
</feature>
<dbReference type="Proteomes" id="UP000326340">
    <property type="component" value="Unassembled WGS sequence"/>
</dbReference>
<feature type="region of interest" description="Disordered" evidence="1">
    <location>
        <begin position="1"/>
        <end position="62"/>
    </location>
</feature>
<sequence>MEDSFFDDSHPVDADVAVAQPDDGDIPEGLVSARREKFTRRSSNRVAGRMPSPQDARERESTCEIPFDEEPLDVEYAGSTQQKKLTSEWHALHAAEEDTGTSSSLETTTETSKKKQTTVATLTTLKDNPFIRADRMTKVTAAEPQITDATIRAPPAARLSDCVPKQTDLGIADTHGNYGNPRCNATHAGHHSGRHSIACIVEGHGKMNEVDRPSSHLSLADPLHNKIDKMYHHAEDLRRAQHIIEHLAAGSTITKGNTQTSTDDGLRIKRLSTSPMDSILSPTDSYGFNREKLAGSDMAMAEDKKRTRA</sequence>
<protein>
    <submittedName>
        <fullName evidence="2">Uncharacterized protein</fullName>
    </submittedName>
</protein>
<keyword evidence="3" id="KW-1185">Reference proteome</keyword>
<dbReference type="AlphaFoldDB" id="A0A5Q4C1P3"/>